<accession>A0A9W8DQM4</accession>
<dbReference type="AlphaFoldDB" id="A0A9W8DQM4"/>
<keyword evidence="1" id="KW-0732">Signal</keyword>
<evidence type="ECO:0000256" key="1">
    <source>
        <dbReference type="SAM" id="SignalP"/>
    </source>
</evidence>
<feature type="non-terminal residue" evidence="2">
    <location>
        <position position="1"/>
    </location>
</feature>
<proteinExistence type="predicted"/>
<dbReference type="Proteomes" id="UP001150538">
    <property type="component" value="Unassembled WGS sequence"/>
</dbReference>
<sequence>NLIMQLGNFIALTALAASLVAAQPTANFKRVLAQGNSAGVMSNEQRALAALAALSGSHDAVAQAFGPSEIIGGIRDYVDCKVFNNCPTDGILGEIAKFIL</sequence>
<feature type="signal peptide" evidence="1">
    <location>
        <begin position="1"/>
        <end position="22"/>
    </location>
</feature>
<evidence type="ECO:0000313" key="3">
    <source>
        <dbReference type="Proteomes" id="UP001150538"/>
    </source>
</evidence>
<gene>
    <name evidence="2" type="ORF">H4219_004745</name>
</gene>
<evidence type="ECO:0000313" key="2">
    <source>
        <dbReference type="EMBL" id="KAJ1914525.1"/>
    </source>
</evidence>
<organism evidence="2 3">
    <name type="scientific">Mycoemilia scoparia</name>
    <dbReference type="NCBI Taxonomy" id="417184"/>
    <lineage>
        <taxon>Eukaryota</taxon>
        <taxon>Fungi</taxon>
        <taxon>Fungi incertae sedis</taxon>
        <taxon>Zoopagomycota</taxon>
        <taxon>Kickxellomycotina</taxon>
        <taxon>Kickxellomycetes</taxon>
        <taxon>Kickxellales</taxon>
        <taxon>Kickxellaceae</taxon>
        <taxon>Mycoemilia</taxon>
    </lineage>
</organism>
<dbReference type="EMBL" id="JANBPU010000193">
    <property type="protein sequence ID" value="KAJ1914525.1"/>
    <property type="molecule type" value="Genomic_DNA"/>
</dbReference>
<name>A0A9W8DQM4_9FUNG</name>
<keyword evidence="3" id="KW-1185">Reference proteome</keyword>
<protein>
    <submittedName>
        <fullName evidence="2">Uncharacterized protein</fullName>
    </submittedName>
</protein>
<comment type="caution">
    <text evidence="2">The sequence shown here is derived from an EMBL/GenBank/DDBJ whole genome shotgun (WGS) entry which is preliminary data.</text>
</comment>
<reference evidence="2" key="1">
    <citation type="submission" date="2022-07" db="EMBL/GenBank/DDBJ databases">
        <title>Phylogenomic reconstructions and comparative analyses of Kickxellomycotina fungi.</title>
        <authorList>
            <person name="Reynolds N.K."/>
            <person name="Stajich J.E."/>
            <person name="Barry K."/>
            <person name="Grigoriev I.V."/>
            <person name="Crous P."/>
            <person name="Smith M.E."/>
        </authorList>
    </citation>
    <scope>NUCLEOTIDE SEQUENCE</scope>
    <source>
        <strain evidence="2">NBRC 100468</strain>
    </source>
</reference>
<feature type="chain" id="PRO_5040813675" evidence="1">
    <location>
        <begin position="23"/>
        <end position="100"/>
    </location>
</feature>